<dbReference type="GO" id="GO:0006508">
    <property type="term" value="P:proteolysis"/>
    <property type="evidence" value="ECO:0007669"/>
    <property type="project" value="UniProtKB-KW"/>
</dbReference>
<keyword evidence="7 14" id="KW-0812">Transmembrane</keyword>
<comment type="caution">
    <text evidence="14">Lacks conserved residue(s) required for the propagation of feature annotation.</text>
</comment>
<dbReference type="PANTHER" id="PTHR30627:SF2">
    <property type="entry name" value="PEPTIDOGLYCAN D,D-TRANSPEPTIDASE MRDA"/>
    <property type="match status" value="1"/>
</dbReference>
<evidence type="ECO:0000256" key="12">
    <source>
        <dbReference type="ARBA" id="ARBA00023136"/>
    </source>
</evidence>
<feature type="domain" description="Penicillin-binding protein dimerisation" evidence="16">
    <location>
        <begin position="71"/>
        <end position="247"/>
    </location>
</feature>
<dbReference type="STRING" id="728.VY92_09085"/>
<dbReference type="SUPFAM" id="SSF56601">
    <property type="entry name" value="beta-lactamase/transpeptidase-like"/>
    <property type="match status" value="1"/>
</dbReference>
<dbReference type="GO" id="GO:0016757">
    <property type="term" value="F:glycosyltransferase activity"/>
    <property type="evidence" value="ECO:0007669"/>
    <property type="project" value="UniProtKB-KW"/>
</dbReference>
<dbReference type="Proteomes" id="UP000294229">
    <property type="component" value="Unassembled WGS sequence"/>
</dbReference>
<dbReference type="NCBIfam" id="TIGR03423">
    <property type="entry name" value="pbp2_mrdA"/>
    <property type="match status" value="1"/>
</dbReference>
<evidence type="ECO:0000313" key="22">
    <source>
        <dbReference type="Proteomes" id="UP000294229"/>
    </source>
</evidence>
<dbReference type="Pfam" id="PF00905">
    <property type="entry name" value="Transpeptidase"/>
    <property type="match status" value="1"/>
</dbReference>
<dbReference type="Proteomes" id="UP000254620">
    <property type="component" value="Unassembled WGS sequence"/>
</dbReference>
<keyword evidence="13 14" id="KW-0961">Cell wall biogenesis/degradation</keyword>
<dbReference type="PANTHER" id="PTHR30627">
    <property type="entry name" value="PEPTIDOGLYCAN D,D-TRANSPEPTIDASE"/>
    <property type="match status" value="1"/>
</dbReference>
<keyword evidence="9 14" id="KW-0133">Cell shape</keyword>
<comment type="similarity">
    <text evidence="14">Belongs to the transpeptidase family. MrdA subfamily.</text>
</comment>
<dbReference type="InterPro" id="IPR017790">
    <property type="entry name" value="Penicillin-binding_protein_2"/>
</dbReference>
<keyword evidence="10 14" id="KW-0573">Peptidoglycan synthesis</keyword>
<dbReference type="Proteomes" id="UP000254465">
    <property type="component" value="Unassembled WGS sequence"/>
</dbReference>
<dbReference type="Gene3D" id="3.90.1310.10">
    <property type="entry name" value="Penicillin-binding protein 2a (Domain 2)"/>
    <property type="match status" value="1"/>
</dbReference>
<dbReference type="eggNOG" id="COG0768">
    <property type="taxonomic scope" value="Bacteria"/>
</dbReference>
<evidence type="ECO:0000256" key="5">
    <source>
        <dbReference type="ARBA" id="ARBA00022645"/>
    </source>
</evidence>
<evidence type="ECO:0000313" key="20">
    <source>
        <dbReference type="Proteomes" id="UP000254465"/>
    </source>
</evidence>
<evidence type="ECO:0000256" key="3">
    <source>
        <dbReference type="ARBA" id="ARBA00022475"/>
    </source>
</evidence>
<evidence type="ECO:0000256" key="7">
    <source>
        <dbReference type="ARBA" id="ARBA00022692"/>
    </source>
</evidence>
<dbReference type="GO" id="GO:0008360">
    <property type="term" value="P:regulation of cell shape"/>
    <property type="evidence" value="ECO:0007669"/>
    <property type="project" value="UniProtKB-KW"/>
</dbReference>
<evidence type="ECO:0000256" key="2">
    <source>
        <dbReference type="ARBA" id="ARBA00004236"/>
    </source>
</evidence>
<comment type="subcellular location">
    <subcellularLocation>
        <location evidence="14">Cell inner membrane</location>
        <topology evidence="14">Single-pass membrane protein</topology>
    </subcellularLocation>
    <subcellularLocation>
        <location evidence="2">Cell membrane</location>
    </subcellularLocation>
    <subcellularLocation>
        <location evidence="1">Membrane</location>
        <topology evidence="1">Single-pass membrane protein</topology>
    </subcellularLocation>
</comment>
<evidence type="ECO:0000256" key="1">
    <source>
        <dbReference type="ARBA" id="ARBA00004167"/>
    </source>
</evidence>
<dbReference type="EMBL" id="RQXS01000062">
    <property type="protein sequence ID" value="RZN56663.1"/>
    <property type="molecule type" value="Genomic_DNA"/>
</dbReference>
<dbReference type="EMBL" id="UFSW01000001">
    <property type="protein sequence ID" value="SUU98430.1"/>
    <property type="molecule type" value="Genomic_DNA"/>
</dbReference>
<dbReference type="GO" id="GO:0005886">
    <property type="term" value="C:plasma membrane"/>
    <property type="evidence" value="ECO:0007669"/>
    <property type="project" value="UniProtKB-SubCell"/>
</dbReference>
<keyword evidence="5 14" id="KW-0121">Carboxypeptidase</keyword>
<dbReference type="GO" id="GO:0009002">
    <property type="term" value="F:serine-type D-Ala-D-Ala carboxypeptidase activity"/>
    <property type="evidence" value="ECO:0007669"/>
    <property type="project" value="UniProtKB-UniRule"/>
</dbReference>
<dbReference type="GO" id="GO:0071555">
    <property type="term" value="P:cell wall organization"/>
    <property type="evidence" value="ECO:0007669"/>
    <property type="project" value="UniProtKB-KW"/>
</dbReference>
<dbReference type="InterPro" id="IPR036138">
    <property type="entry name" value="PBP_dimer_sf"/>
</dbReference>
<evidence type="ECO:0000256" key="9">
    <source>
        <dbReference type="ARBA" id="ARBA00022960"/>
    </source>
</evidence>
<keyword evidence="8 14" id="KW-0378">Hydrolase</keyword>
<keyword evidence="12 14" id="KW-0472">Membrane</keyword>
<sequence>MDLKKLLSASAVEPIRDKKAEKNLFIRRALVSFLSVLGLSAILFTNLYHLEVVNYETYQTRSNGNRIKLLPIPPTRGLIYDRYGKLLAENLTFFGLYIVPEKVENLDRTFEQLKRLVGLTDEDIANFTKERRRSSRYTSILLKPNLTEEQIARFAVNQYQFPSLSVKPYFKRHYLYGEPLTHILGYVAKINDKDVERLKKEEKYANYSGSQNIGKLGIERYYEDELHGEVGFEEVEINNRGKVIRKLREQPAVAGKSIHLTIDLELQRYITDLLAGRKGAAVVLDPKDSSILAMVSVPSYDNNLFVDGISSNDYQRLLQDPQRPLYSRATQGAYPPASTVKPFIAVSGLQDNVITPSTTVFDPGYWVLPNTTKRFRDWKKSGHGYTDLNKAIAESSDTYFYQLAYNMGIDRLSQAMNKFGFGLPTGIDIKEETAGIMPSREWKQKRYKKSWLQGDTISVGIGQGYWTATPLQVAKALAILVNNGKVNTPHLMKGVEGSQFVPYKDPLLYPDIDEPKPNYWALAKRGMYNVVNASNGTARKAFVNTHFQVAGKSGTAQVFSLKENQTYNAKSLVKELHDHAWFIGYAPYEDPKLVVAVILENAGGGGSNAGPVVREIMDYYLNVRLPQVNAMENRTALSSSTSSTPSTDAMLVSATPAMQHNQEKTNE</sequence>
<feature type="transmembrane region" description="Helical" evidence="14">
    <location>
        <begin position="25"/>
        <end position="48"/>
    </location>
</feature>
<protein>
    <recommendedName>
        <fullName evidence="14">Peptidoglycan D,D-transpeptidase MrdA</fullName>
        <ecNumber evidence="14">3.4.16.4</ecNumber>
    </recommendedName>
    <alternativeName>
        <fullName evidence="14">Penicillin-binding protein 2</fullName>
        <shortName evidence="14">PBP-2</shortName>
    </alternativeName>
</protein>
<dbReference type="EC" id="3.4.16.4" evidence="14"/>
<name>A0A0F5F022_AVIPA</name>
<dbReference type="UniPathway" id="UPA00219"/>
<evidence type="ECO:0000256" key="14">
    <source>
        <dbReference type="HAMAP-Rule" id="MF_02081"/>
    </source>
</evidence>
<organism evidence="18 20">
    <name type="scientific">Avibacterium paragallinarum</name>
    <name type="common">Haemophilus gallinarum</name>
    <dbReference type="NCBI Taxonomy" id="728"/>
    <lineage>
        <taxon>Bacteria</taxon>
        <taxon>Pseudomonadati</taxon>
        <taxon>Pseudomonadota</taxon>
        <taxon>Gammaproteobacteria</taxon>
        <taxon>Pasteurellales</taxon>
        <taxon>Pasteurellaceae</taxon>
        <taxon>Avibacterium</taxon>
    </lineage>
</organism>
<dbReference type="EMBL" id="UGHK01000002">
    <property type="protein sequence ID" value="STO72584.1"/>
    <property type="molecule type" value="Genomic_DNA"/>
</dbReference>
<comment type="function">
    <text evidence="14">Catalyzes cross-linking of the peptidoglycan cell wall.</text>
</comment>
<dbReference type="InterPro" id="IPR001460">
    <property type="entry name" value="PCN-bd_Tpept"/>
</dbReference>
<evidence type="ECO:0000259" key="15">
    <source>
        <dbReference type="Pfam" id="PF00905"/>
    </source>
</evidence>
<dbReference type="Gene3D" id="3.30.1390.30">
    <property type="entry name" value="Penicillin-binding protein 2a, domain 3"/>
    <property type="match status" value="1"/>
</dbReference>
<evidence type="ECO:0000259" key="16">
    <source>
        <dbReference type="Pfam" id="PF03717"/>
    </source>
</evidence>
<dbReference type="SUPFAM" id="SSF56519">
    <property type="entry name" value="Penicillin binding protein dimerisation domain"/>
    <property type="match status" value="1"/>
</dbReference>
<dbReference type="InterPro" id="IPR012338">
    <property type="entry name" value="Beta-lactam/transpept-like"/>
</dbReference>
<dbReference type="GO" id="GO:0009252">
    <property type="term" value="P:peptidoglycan biosynthetic process"/>
    <property type="evidence" value="ECO:0007669"/>
    <property type="project" value="UniProtKB-UniRule"/>
</dbReference>
<keyword evidence="6 14" id="KW-0645">Protease</keyword>
<evidence type="ECO:0000256" key="6">
    <source>
        <dbReference type="ARBA" id="ARBA00022670"/>
    </source>
</evidence>
<dbReference type="Pfam" id="PF03717">
    <property type="entry name" value="PBP_dimer"/>
    <property type="match status" value="1"/>
</dbReference>
<keyword evidence="18" id="KW-0808">Transferase</keyword>
<dbReference type="AlphaFoldDB" id="A0A0F5F022"/>
<dbReference type="GO" id="GO:0008658">
    <property type="term" value="F:penicillin binding"/>
    <property type="evidence" value="ECO:0007669"/>
    <property type="project" value="UniProtKB-UniRule"/>
</dbReference>
<keyword evidence="4 14" id="KW-0997">Cell inner membrane</keyword>
<reference evidence="20 21" key="1">
    <citation type="submission" date="2018-06" db="EMBL/GenBank/DDBJ databases">
        <authorList>
            <consortium name="Pathogen Informatics"/>
            <person name="Doyle S."/>
        </authorList>
    </citation>
    <scope>NUCLEOTIDE SEQUENCE [LARGE SCALE GENOMIC DNA]</scope>
    <source>
        <strain evidence="19 21">NCTC10926</strain>
        <strain evidence="18 20">NCTC11296</strain>
    </source>
</reference>
<evidence type="ECO:0000256" key="13">
    <source>
        <dbReference type="ARBA" id="ARBA00023316"/>
    </source>
</evidence>
<evidence type="ECO:0000256" key="11">
    <source>
        <dbReference type="ARBA" id="ARBA00022989"/>
    </source>
</evidence>
<dbReference type="InterPro" id="IPR005311">
    <property type="entry name" value="PBP_dimer"/>
</dbReference>
<dbReference type="GO" id="GO:0071972">
    <property type="term" value="F:peptidoglycan L,D-transpeptidase activity"/>
    <property type="evidence" value="ECO:0007669"/>
    <property type="project" value="TreeGrafter"/>
</dbReference>
<evidence type="ECO:0000313" key="21">
    <source>
        <dbReference type="Proteomes" id="UP000254620"/>
    </source>
</evidence>
<dbReference type="FunFam" id="3.40.710.10:FF:000004">
    <property type="entry name" value="Peptidoglycan D,D-transpeptidase MrdA"/>
    <property type="match status" value="1"/>
</dbReference>
<feature type="active site" description="Acyl-ester intermediate" evidence="14">
    <location>
        <position position="338"/>
    </location>
</feature>
<dbReference type="InterPro" id="IPR050515">
    <property type="entry name" value="Beta-lactam/transpept"/>
</dbReference>
<feature type="domain" description="Penicillin-binding protein transpeptidase" evidence="15">
    <location>
        <begin position="279"/>
        <end position="618"/>
    </location>
</feature>
<dbReference type="FunFam" id="3.30.1390.30:FF:000001">
    <property type="entry name" value="Peptidoglycan D,D-transpeptidase MrdA"/>
    <property type="match status" value="1"/>
</dbReference>
<evidence type="ECO:0000256" key="4">
    <source>
        <dbReference type="ARBA" id="ARBA00022519"/>
    </source>
</evidence>
<dbReference type="OrthoDB" id="9766847at2"/>
<comment type="pathway">
    <text evidence="14">Cell wall biogenesis; peptidoglycan biosynthesis.</text>
</comment>
<keyword evidence="3 14" id="KW-1003">Cell membrane</keyword>
<gene>
    <name evidence="14 18" type="primary">mrdA</name>
    <name evidence="19" type="synonym">penA</name>
    <name evidence="17" type="ORF">EIG79_10015</name>
    <name evidence="19" type="ORF">NCTC10926_01862</name>
    <name evidence="18" type="ORF">NCTC11296_02516</name>
</gene>
<keyword evidence="11 14" id="KW-1133">Transmembrane helix</keyword>
<proteinExistence type="inferred from homology"/>
<comment type="catalytic activity">
    <reaction evidence="14">
        <text>Preferential cleavage: (Ac)2-L-Lys-D-Ala-|-D-Ala. Also transpeptidation of peptidyl-alanyl moieties that are N-acyl substituents of D-alanine.</text>
        <dbReference type="EC" id="3.4.16.4"/>
    </reaction>
</comment>
<dbReference type="Gene3D" id="3.40.710.10">
    <property type="entry name" value="DD-peptidase/beta-lactamase superfamily"/>
    <property type="match status" value="1"/>
</dbReference>
<evidence type="ECO:0000256" key="10">
    <source>
        <dbReference type="ARBA" id="ARBA00022984"/>
    </source>
</evidence>
<reference evidence="17 22" key="2">
    <citation type="submission" date="2018-11" db="EMBL/GenBank/DDBJ databases">
        <title>Sequencing Av. paragallinarum serogroups.</title>
        <authorList>
            <person name="Hellmuth J.E."/>
            <person name="Boucher C.E."/>
            <person name="Cason E.D."/>
        </authorList>
    </citation>
    <scope>NUCLEOTIDE SEQUENCE [LARGE SCALE GENOMIC DNA]</scope>
    <source>
        <strain evidence="17 22">SA-3</strain>
    </source>
</reference>
<dbReference type="RefSeq" id="WP_021724039.1">
    <property type="nucleotide sequence ID" value="NZ_LAEN01000013.1"/>
</dbReference>
<evidence type="ECO:0000313" key="18">
    <source>
        <dbReference type="EMBL" id="STO72584.1"/>
    </source>
</evidence>
<evidence type="ECO:0000256" key="8">
    <source>
        <dbReference type="ARBA" id="ARBA00022801"/>
    </source>
</evidence>
<evidence type="ECO:0000313" key="19">
    <source>
        <dbReference type="EMBL" id="SUU98430.1"/>
    </source>
</evidence>
<evidence type="ECO:0000313" key="17">
    <source>
        <dbReference type="EMBL" id="RZN56663.1"/>
    </source>
</evidence>
<dbReference type="HAMAP" id="MF_02081">
    <property type="entry name" value="MrdA_transpept"/>
    <property type="match status" value="1"/>
</dbReference>
<accession>A0A0F5F022</accession>
<keyword evidence="18" id="KW-0328">Glycosyltransferase</keyword>